<dbReference type="OrthoDB" id="818416at2"/>
<evidence type="ECO:0008006" key="3">
    <source>
        <dbReference type="Google" id="ProtNLM"/>
    </source>
</evidence>
<sequence>MIQRLLIFATVWAVFLGCTEEEVIPRTNPRFSVAMVQEVNSSGAEFSANIYDYGSEEIIEYGFVYGGNNPRVDDINSEILVQSGKPEREFKMRATQGLTVGKTYIVMAFVRTSSGVVYSVGKKFTSQGSSGFELTKIEVPEIVYFGDELVFEGENFPRNMAKIQVFIEGVEAQVYGIQEKGFRAKIPDVFPFDPIRANENLFEIRLKVGVKDLVVEKVLNFRKPSFELTSSEEISYSDRIKIKGNYLKGSQVSVKYVSPSGSVQMLEVVNAGENLIEFLPTALFEEGQPKVTLTIRGIDYALSNTFKLKPTVIQASQISEFYGSYADIRIKGENFNPYGAEFNKLIITGSTSHFYQIEEVSSSEMRVIVDSYGGVHDRRIYLNTQMGPGKSINSYILELRYPQVPVMLLPYANFIGQPNSIGLSFEGKGYFVSHEGIFEFANSTNEPKKIHGSIPYFSQNKPIYATGGEGAIFVSDGKKLFSYSLSTSTLRSLPDLPNYSIQNMGFFVEDGYLYSEYGSVENFWFNENCRRRFRLNLQSLQWEELDSITTNHNYVSNKHFRVNGVLYSYRILRGNSEYRAEIVRFNSVTKTWDKFLENLEPVQISTNEIYVLGEKIYFPAFANSFVMDSKTWQFRRINNFYFGLNPETGFQIGKYFYQINYNASHAILYEIDPDYFQFR</sequence>
<proteinExistence type="predicted"/>
<accession>A0A418PNK6</accession>
<protein>
    <recommendedName>
        <fullName evidence="3">IPT/TIG domain-containing protein</fullName>
    </recommendedName>
</protein>
<dbReference type="Gene3D" id="2.120.10.80">
    <property type="entry name" value="Kelch-type beta propeller"/>
    <property type="match status" value="1"/>
</dbReference>
<evidence type="ECO:0000313" key="1">
    <source>
        <dbReference type="EMBL" id="RIW13595.1"/>
    </source>
</evidence>
<dbReference type="InterPro" id="IPR015915">
    <property type="entry name" value="Kelch-typ_b-propeller"/>
</dbReference>
<dbReference type="AlphaFoldDB" id="A0A418PNK6"/>
<dbReference type="PROSITE" id="PS51257">
    <property type="entry name" value="PROKAR_LIPOPROTEIN"/>
    <property type="match status" value="1"/>
</dbReference>
<dbReference type="Proteomes" id="UP000283522">
    <property type="component" value="Unassembled WGS sequence"/>
</dbReference>
<dbReference type="EMBL" id="QXML01000008">
    <property type="protein sequence ID" value="RIW13595.1"/>
    <property type="molecule type" value="Genomic_DNA"/>
</dbReference>
<gene>
    <name evidence="1" type="ORF">D0X99_15220</name>
</gene>
<name>A0A418PNK6_9BACT</name>
<keyword evidence="2" id="KW-1185">Reference proteome</keyword>
<organism evidence="1 2">
    <name type="scientific">Algoriphagus lacus</name>
    <dbReference type="NCBI Taxonomy" id="2056311"/>
    <lineage>
        <taxon>Bacteria</taxon>
        <taxon>Pseudomonadati</taxon>
        <taxon>Bacteroidota</taxon>
        <taxon>Cytophagia</taxon>
        <taxon>Cytophagales</taxon>
        <taxon>Cyclobacteriaceae</taxon>
        <taxon>Algoriphagus</taxon>
    </lineage>
</organism>
<reference evidence="1 2" key="1">
    <citation type="submission" date="2018-09" db="EMBL/GenBank/DDBJ databases">
        <authorList>
            <person name="Wang X."/>
            <person name="Du Z."/>
        </authorList>
    </citation>
    <scope>NUCLEOTIDE SEQUENCE [LARGE SCALE GENOMIC DNA]</scope>
    <source>
        <strain evidence="1 2">N3</strain>
    </source>
</reference>
<dbReference type="SUPFAM" id="SSF117281">
    <property type="entry name" value="Kelch motif"/>
    <property type="match status" value="1"/>
</dbReference>
<comment type="caution">
    <text evidence="1">The sequence shown here is derived from an EMBL/GenBank/DDBJ whole genome shotgun (WGS) entry which is preliminary data.</text>
</comment>
<evidence type="ECO:0000313" key="2">
    <source>
        <dbReference type="Proteomes" id="UP000283522"/>
    </source>
</evidence>
<dbReference type="RefSeq" id="WP_119478710.1">
    <property type="nucleotide sequence ID" value="NZ_QXML01000008.1"/>
</dbReference>